<protein>
    <recommendedName>
        <fullName evidence="4">Helix-turn-helix domain-containing protein</fullName>
    </recommendedName>
</protein>
<dbReference type="EMBL" id="JAVDUM010000009">
    <property type="protein sequence ID" value="MDR6867699.1"/>
    <property type="molecule type" value="Genomic_DNA"/>
</dbReference>
<evidence type="ECO:0000256" key="1">
    <source>
        <dbReference type="SAM" id="MobiDB-lite"/>
    </source>
</evidence>
<feature type="compositionally biased region" description="Basic residues" evidence="1">
    <location>
        <begin position="167"/>
        <end position="176"/>
    </location>
</feature>
<sequence length="176" mass="19920">MTPDETILALARAGHPDREIARQTHAGRERIARLRREHDIPTWTPSPPGHGTDARYQHGCRCDPCTHAHAVINAAEHRRAARPQKPKRFPQETSDRLTAMHAEDQAATRRDATAHYWPWTDQDLAVALDYTHSAVEAARILGRTLSAIRHIRTRHRGDPSTATVLPRGRRARRDPT</sequence>
<evidence type="ECO:0000313" key="2">
    <source>
        <dbReference type="EMBL" id="MDR6867699.1"/>
    </source>
</evidence>
<reference evidence="2 3" key="1">
    <citation type="submission" date="2023-07" db="EMBL/GenBank/DDBJ databases">
        <title>Sorghum-associated microbial communities from plants grown in Nebraska, USA.</title>
        <authorList>
            <person name="Schachtman D."/>
        </authorList>
    </citation>
    <scope>NUCLEOTIDE SEQUENCE [LARGE SCALE GENOMIC DNA]</scope>
    <source>
        <strain evidence="2 3">2980</strain>
    </source>
</reference>
<feature type="region of interest" description="Disordered" evidence="1">
    <location>
        <begin position="154"/>
        <end position="176"/>
    </location>
</feature>
<organism evidence="2 3">
    <name type="scientific">Microbacterium resistens</name>
    <dbReference type="NCBI Taxonomy" id="156977"/>
    <lineage>
        <taxon>Bacteria</taxon>
        <taxon>Bacillati</taxon>
        <taxon>Actinomycetota</taxon>
        <taxon>Actinomycetes</taxon>
        <taxon>Micrococcales</taxon>
        <taxon>Microbacteriaceae</taxon>
        <taxon>Microbacterium</taxon>
    </lineage>
</organism>
<evidence type="ECO:0000313" key="3">
    <source>
        <dbReference type="Proteomes" id="UP001259347"/>
    </source>
</evidence>
<keyword evidence="3" id="KW-1185">Reference proteome</keyword>
<dbReference type="RefSeq" id="WP_310020749.1">
    <property type="nucleotide sequence ID" value="NZ_JAVDUM010000009.1"/>
</dbReference>
<proteinExistence type="predicted"/>
<evidence type="ECO:0008006" key="4">
    <source>
        <dbReference type="Google" id="ProtNLM"/>
    </source>
</evidence>
<accession>A0ABU1SDN2</accession>
<comment type="caution">
    <text evidence="2">The sequence shown here is derived from an EMBL/GenBank/DDBJ whole genome shotgun (WGS) entry which is preliminary data.</text>
</comment>
<name>A0ABU1SDN2_9MICO</name>
<feature type="region of interest" description="Disordered" evidence="1">
    <location>
        <begin position="76"/>
        <end position="96"/>
    </location>
</feature>
<feature type="compositionally biased region" description="Basic residues" evidence="1">
    <location>
        <begin position="79"/>
        <end position="88"/>
    </location>
</feature>
<dbReference type="Proteomes" id="UP001259347">
    <property type="component" value="Unassembled WGS sequence"/>
</dbReference>
<gene>
    <name evidence="2" type="ORF">J2Y69_002303</name>
</gene>